<dbReference type="Pfam" id="PF09722">
    <property type="entry name" value="Xre_MbcA_ParS_C"/>
    <property type="match status" value="1"/>
</dbReference>
<feature type="domain" description="Antitoxin Xre/MbcA/ParS-like toxin-binding" evidence="1">
    <location>
        <begin position="91"/>
        <end position="139"/>
    </location>
</feature>
<dbReference type="InterPro" id="IPR024467">
    <property type="entry name" value="Xre/MbcA/ParS-like_toxin-bd"/>
</dbReference>
<comment type="caution">
    <text evidence="2">The sequence shown here is derived from an EMBL/GenBank/DDBJ whole genome shotgun (WGS) entry which is preliminary data.</text>
</comment>
<dbReference type="OrthoDB" id="117888at2"/>
<keyword evidence="3" id="KW-1185">Reference proteome</keyword>
<evidence type="ECO:0000259" key="1">
    <source>
        <dbReference type="Pfam" id="PF09722"/>
    </source>
</evidence>
<proteinExistence type="predicted"/>
<dbReference type="InParanoid" id="A0A420WJH0"/>
<dbReference type="EMBL" id="RBII01000001">
    <property type="protein sequence ID" value="RKQ71174.1"/>
    <property type="molecule type" value="Genomic_DNA"/>
</dbReference>
<dbReference type="Proteomes" id="UP000282211">
    <property type="component" value="Unassembled WGS sequence"/>
</dbReference>
<reference evidence="2 3" key="1">
    <citation type="submission" date="2018-10" db="EMBL/GenBank/DDBJ databases">
        <title>Genomic Encyclopedia of Type Strains, Phase IV (KMG-IV): sequencing the most valuable type-strain genomes for metagenomic binning, comparative biology and taxonomic classification.</title>
        <authorList>
            <person name="Goeker M."/>
        </authorList>
    </citation>
    <scope>NUCLEOTIDE SEQUENCE [LARGE SCALE GENOMIC DNA]</scope>
    <source>
        <strain evidence="2 3">DSM 22008</strain>
    </source>
</reference>
<gene>
    <name evidence="2" type="ORF">DES40_0485</name>
</gene>
<dbReference type="RefSeq" id="WP_121098974.1">
    <property type="nucleotide sequence ID" value="NZ_RBII01000001.1"/>
</dbReference>
<evidence type="ECO:0000313" key="3">
    <source>
        <dbReference type="Proteomes" id="UP000282211"/>
    </source>
</evidence>
<evidence type="ECO:0000313" key="2">
    <source>
        <dbReference type="EMBL" id="RKQ71174.1"/>
    </source>
</evidence>
<accession>A0A420WJH0</accession>
<organism evidence="2 3">
    <name type="scientific">Litorimonas taeanensis</name>
    <dbReference type="NCBI Taxonomy" id="568099"/>
    <lineage>
        <taxon>Bacteria</taxon>
        <taxon>Pseudomonadati</taxon>
        <taxon>Pseudomonadota</taxon>
        <taxon>Alphaproteobacteria</taxon>
        <taxon>Maricaulales</taxon>
        <taxon>Robiginitomaculaceae</taxon>
    </lineage>
</organism>
<sequence length="139" mass="15770">MQFQQVHSGKRAVALPQGTFQITDSEAEAGARFAVKVFELWNLTDTESCVLLGGIGNRTYARWKKGHIGPMDMDRKMRLSILAGIHKGLKYLFTEKQRGYDWIKMPNAHFDGARPLDILLNGRMTDLMAIRDYLDAIRG</sequence>
<protein>
    <submittedName>
        <fullName evidence="2">Uncharacterized protein (DUF2384 family)</fullName>
    </submittedName>
</protein>
<dbReference type="AlphaFoldDB" id="A0A420WJH0"/>
<name>A0A420WJH0_9PROT</name>